<protein>
    <submittedName>
        <fullName evidence="1">Uncharacterized protein</fullName>
    </submittedName>
</protein>
<evidence type="ECO:0000313" key="1">
    <source>
        <dbReference type="EMBL" id="KAL0951101.1"/>
    </source>
</evidence>
<reference evidence="2" key="1">
    <citation type="submission" date="2024-06" db="EMBL/GenBank/DDBJ databases">
        <title>Multi-omics analyses provide insights into the biosynthesis of the anticancer antibiotic pleurotin in Hohenbuehelia grisea.</title>
        <authorList>
            <person name="Weaver J.A."/>
            <person name="Alberti F."/>
        </authorList>
    </citation>
    <scope>NUCLEOTIDE SEQUENCE [LARGE SCALE GENOMIC DNA]</scope>
    <source>
        <strain evidence="2">T-177</strain>
    </source>
</reference>
<accession>A0ABR3J6V5</accession>
<sequence length="244" mass="25959">MDMEQGLYSYHPASFPQQTFPTPSELLRGLAAQDTDASTPDAYAAAIAKIHKPESTRKARQRAMAESIGYTPTDPDSISSHEKKRHYLECLEHYVAYLHEQLGLVGSTPAALERVLTPGRGLSSRSIRFLDLRERASIELGIQVEDDISVYPTSPGYTLGPGVVDASMPVHAAGNGSSMHPVGADGAAMFGATDRDMIPRAMSIDIPRAIAVPANPMASYASAADPEIALQAGAAGVPVPYTQP</sequence>
<proteinExistence type="predicted"/>
<organism evidence="1 2">
    <name type="scientific">Hohenbuehelia grisea</name>
    <dbReference type="NCBI Taxonomy" id="104357"/>
    <lineage>
        <taxon>Eukaryota</taxon>
        <taxon>Fungi</taxon>
        <taxon>Dikarya</taxon>
        <taxon>Basidiomycota</taxon>
        <taxon>Agaricomycotina</taxon>
        <taxon>Agaricomycetes</taxon>
        <taxon>Agaricomycetidae</taxon>
        <taxon>Agaricales</taxon>
        <taxon>Pleurotineae</taxon>
        <taxon>Pleurotaceae</taxon>
        <taxon>Hohenbuehelia</taxon>
    </lineage>
</organism>
<name>A0ABR3J6V5_9AGAR</name>
<dbReference type="EMBL" id="JASNQZ010000011">
    <property type="protein sequence ID" value="KAL0951101.1"/>
    <property type="molecule type" value="Genomic_DNA"/>
</dbReference>
<keyword evidence="2" id="KW-1185">Reference proteome</keyword>
<gene>
    <name evidence="1" type="ORF">HGRIS_007838</name>
</gene>
<dbReference type="Proteomes" id="UP001556367">
    <property type="component" value="Unassembled WGS sequence"/>
</dbReference>
<evidence type="ECO:0000313" key="2">
    <source>
        <dbReference type="Proteomes" id="UP001556367"/>
    </source>
</evidence>
<comment type="caution">
    <text evidence="1">The sequence shown here is derived from an EMBL/GenBank/DDBJ whole genome shotgun (WGS) entry which is preliminary data.</text>
</comment>